<dbReference type="GO" id="GO:0003712">
    <property type="term" value="F:transcription coregulator activity"/>
    <property type="evidence" value="ECO:0007669"/>
    <property type="project" value="TreeGrafter"/>
</dbReference>
<organism evidence="12 13">
    <name type="scientific">Kwoniella heveanensis BCC8398</name>
    <dbReference type="NCBI Taxonomy" id="1296120"/>
    <lineage>
        <taxon>Eukaryota</taxon>
        <taxon>Fungi</taxon>
        <taxon>Dikarya</taxon>
        <taxon>Basidiomycota</taxon>
        <taxon>Agaricomycotina</taxon>
        <taxon>Tremellomycetes</taxon>
        <taxon>Tremellales</taxon>
        <taxon>Cryptococcaceae</taxon>
        <taxon>Kwoniella</taxon>
    </lineage>
</organism>
<feature type="compositionally biased region" description="Acidic residues" evidence="10">
    <location>
        <begin position="770"/>
        <end position="781"/>
    </location>
</feature>
<dbReference type="PROSITE" id="PS50023">
    <property type="entry name" value="LIM_DOMAIN_2"/>
    <property type="match status" value="2"/>
</dbReference>
<protein>
    <recommendedName>
        <fullName evidence="11">LIM zinc-binding domain-containing protein</fullName>
    </recommendedName>
</protein>
<feature type="region of interest" description="Disordered" evidence="10">
    <location>
        <begin position="748"/>
        <end position="782"/>
    </location>
</feature>
<dbReference type="GO" id="GO:0046872">
    <property type="term" value="F:metal ion binding"/>
    <property type="evidence" value="ECO:0007669"/>
    <property type="project" value="UniProtKB-KW"/>
</dbReference>
<evidence type="ECO:0000256" key="8">
    <source>
        <dbReference type="ARBA" id="ARBA00023038"/>
    </source>
</evidence>
<dbReference type="Gene3D" id="2.10.110.10">
    <property type="entry name" value="Cysteine Rich Protein"/>
    <property type="match status" value="3"/>
</dbReference>
<evidence type="ECO:0000256" key="10">
    <source>
        <dbReference type="SAM" id="MobiDB-lite"/>
    </source>
</evidence>
<evidence type="ECO:0000313" key="13">
    <source>
        <dbReference type="Proteomes" id="UP000092666"/>
    </source>
</evidence>
<reference evidence="13" key="2">
    <citation type="submission" date="2013-12" db="EMBL/GenBank/DDBJ databases">
        <title>Evolution of pathogenesis and genome organization in the Tremellales.</title>
        <authorList>
            <person name="Cuomo C."/>
            <person name="Litvintseva A."/>
            <person name="Heitman J."/>
            <person name="Chen Y."/>
            <person name="Sun S."/>
            <person name="Springer D."/>
            <person name="Dromer F."/>
            <person name="Young S."/>
            <person name="Zeng Q."/>
            <person name="Chapman S."/>
            <person name="Gujja S."/>
            <person name="Saif S."/>
            <person name="Birren B."/>
        </authorList>
    </citation>
    <scope>NUCLEOTIDE SEQUENCE [LARGE SCALE GENOMIC DNA]</scope>
    <source>
        <strain evidence="13">BCC8398</strain>
    </source>
</reference>
<feature type="compositionally biased region" description="Low complexity" evidence="10">
    <location>
        <begin position="551"/>
        <end position="562"/>
    </location>
</feature>
<dbReference type="PANTHER" id="PTHR24205:SF16">
    <property type="entry name" value="GH01042P-RELATED"/>
    <property type="match status" value="1"/>
</dbReference>
<gene>
    <name evidence="12" type="ORF">I316_03568</name>
</gene>
<dbReference type="OrthoDB" id="15567at2759"/>
<dbReference type="PROSITE" id="PS00478">
    <property type="entry name" value="LIM_DOMAIN_1"/>
    <property type="match status" value="2"/>
</dbReference>
<dbReference type="Proteomes" id="UP000092666">
    <property type="component" value="Unassembled WGS sequence"/>
</dbReference>
<evidence type="ECO:0000256" key="3">
    <source>
        <dbReference type="ARBA" id="ARBA00022490"/>
    </source>
</evidence>
<dbReference type="FunFam" id="2.10.110.10:FF:000135">
    <property type="entry name" value="LIM domain-containing protein, putative"/>
    <property type="match status" value="1"/>
</dbReference>
<feature type="compositionally biased region" description="Low complexity" evidence="10">
    <location>
        <begin position="614"/>
        <end position="636"/>
    </location>
</feature>
<keyword evidence="4 9" id="KW-0479">Metal-binding</keyword>
<evidence type="ECO:0000256" key="9">
    <source>
        <dbReference type="PROSITE-ProRule" id="PRU00125"/>
    </source>
</evidence>
<feature type="domain" description="LIM zinc-binding" evidence="11">
    <location>
        <begin position="804"/>
        <end position="863"/>
    </location>
</feature>
<feature type="region of interest" description="Disordered" evidence="10">
    <location>
        <begin position="468"/>
        <end position="599"/>
    </location>
</feature>
<feature type="region of interest" description="Disordered" evidence="10">
    <location>
        <begin position="1"/>
        <end position="162"/>
    </location>
</feature>
<accession>A0A1B9GU13</accession>
<dbReference type="PANTHER" id="PTHR24205">
    <property type="entry name" value="FOUR AND A HALF LIM DOMAINS PROTEIN"/>
    <property type="match status" value="1"/>
</dbReference>
<feature type="region of interest" description="Disordered" evidence="10">
    <location>
        <begin position="384"/>
        <end position="455"/>
    </location>
</feature>
<feature type="compositionally biased region" description="Low complexity" evidence="10">
    <location>
        <begin position="103"/>
        <end position="123"/>
    </location>
</feature>
<dbReference type="CDD" id="cd08368">
    <property type="entry name" value="LIM"/>
    <property type="match status" value="2"/>
</dbReference>
<evidence type="ECO:0000256" key="1">
    <source>
        <dbReference type="ARBA" id="ARBA00004282"/>
    </source>
</evidence>
<dbReference type="FunFam" id="2.10.110.10:FF:000008">
    <property type="entry name" value="Paxillin isoform 1"/>
    <property type="match status" value="1"/>
</dbReference>
<dbReference type="SMART" id="SM00132">
    <property type="entry name" value="LIM"/>
    <property type="match status" value="2"/>
</dbReference>
<keyword evidence="7" id="KW-0965">Cell junction</keyword>
<evidence type="ECO:0000256" key="4">
    <source>
        <dbReference type="ARBA" id="ARBA00022723"/>
    </source>
</evidence>
<feature type="compositionally biased region" description="Low complexity" evidence="10">
    <location>
        <begin position="130"/>
        <end position="150"/>
    </location>
</feature>
<evidence type="ECO:0000256" key="7">
    <source>
        <dbReference type="ARBA" id="ARBA00022949"/>
    </source>
</evidence>
<dbReference type="SUPFAM" id="SSF57716">
    <property type="entry name" value="Glucocorticoid receptor-like (DNA-binding domain)"/>
    <property type="match status" value="3"/>
</dbReference>
<dbReference type="EMBL" id="KV700124">
    <property type="protein sequence ID" value="OCF34527.1"/>
    <property type="molecule type" value="Genomic_DNA"/>
</dbReference>
<evidence type="ECO:0000256" key="2">
    <source>
        <dbReference type="ARBA" id="ARBA00004496"/>
    </source>
</evidence>
<dbReference type="STRING" id="1296120.A0A1B9GU13"/>
<evidence type="ECO:0000256" key="5">
    <source>
        <dbReference type="ARBA" id="ARBA00022737"/>
    </source>
</evidence>
<feature type="compositionally biased region" description="Polar residues" evidence="10">
    <location>
        <begin position="76"/>
        <end position="89"/>
    </location>
</feature>
<sequence>MQQPGPSSLPNPRDGTYYQGQSDPSQSWPQQPQQNGQYQPGVPAQPGHYPYGNGYDHGQGSMGEGYTAGPSEVPQYLSQVPYQQQSYAQPQHPPNAQIPYYPLLSSQPDPQQVQQDQYQQQDPSLHHQQYRYAQPFQQQQQQSYQQPAYHQHYEPASHAQPVPTVEAVPQPQPKVAYEAPVFQTFQERRRAKELALRAQAGTSPAPSSTFTSAPILPSASASSSLSSSSIPRIPSVGPRSPSPLSAGQSPGPSASAVAMMGRPQSVMTRNGPPPTPPARSRSPAIPPIVAPPLRSPSSASPIPYVQASDRPLPSPRVLPPIAPSIAPSPAHVSSASGPPSPFTPTRNDAPLPAGFSPIPAAVVASPIQANLERSDTISSVKSLDRMGFSSSSPVKRALPRPPVGVNSSKSLDRGIPSGVGSGSSTGLEGRRGSNSSSVSVASSNKRPPSVVVEDRTPEMLADGVAAMSMGGSARTPSPSIPVIRTPSPSPQSPASVEPSQLGLVGNKPRADPHTPARYTPLPAISLPDSETSSITSTEDEAEADNRSQQNAATPKAKKTAMTPPAPPSPEIQFSGLPTISVSTSDTADEPEQGGEIGFAVPTINVGVRTAVSSYAGSSSPPTSIGVTPPSVSVPSSNRASQSKPTRVQHDGSAILCAGCGNPIIGRIVNAMNQRWHPQCFMCAECGELLEHVSSYEWEGKAYCHLDYHDTPIVDPRFVTLNDPVLGQRYYHELHFFCSECGDPFLDPSKSSAPGTETTRSRPSGVHSSADEEEEEEEEEGETNAFVIHRGHPYCERCHLRLHKPKCKGCNQPIPDIAINAMGAKWHKECFVCTQCHNEFANNLFFPKDGQAFCTSCYEQIISAS</sequence>
<evidence type="ECO:0000313" key="12">
    <source>
        <dbReference type="EMBL" id="OCF34527.1"/>
    </source>
</evidence>
<feature type="compositionally biased region" description="Low complexity" evidence="10">
    <location>
        <begin position="433"/>
        <end position="444"/>
    </location>
</feature>
<name>A0A1B9GU13_9TREE</name>
<keyword evidence="3" id="KW-0963">Cytoplasm</keyword>
<evidence type="ECO:0000259" key="11">
    <source>
        <dbReference type="PROSITE" id="PS50023"/>
    </source>
</evidence>
<feature type="region of interest" description="Disordered" evidence="10">
    <location>
        <begin position="614"/>
        <end position="645"/>
    </location>
</feature>
<evidence type="ECO:0000256" key="6">
    <source>
        <dbReference type="ARBA" id="ARBA00022833"/>
    </source>
</evidence>
<proteinExistence type="predicted"/>
<feature type="compositionally biased region" description="Low complexity" evidence="10">
    <location>
        <begin position="323"/>
        <end position="337"/>
    </location>
</feature>
<keyword evidence="13" id="KW-1185">Reference proteome</keyword>
<dbReference type="GO" id="GO:0030695">
    <property type="term" value="F:GTPase regulator activity"/>
    <property type="evidence" value="ECO:0007669"/>
    <property type="project" value="UniProtKB-ARBA"/>
</dbReference>
<reference evidence="12 13" key="1">
    <citation type="submission" date="2013-07" db="EMBL/GenBank/DDBJ databases">
        <title>The Genome Sequence of Cryptococcus heveanensis BCC8398.</title>
        <authorList>
            <consortium name="The Broad Institute Genome Sequencing Platform"/>
            <person name="Cuomo C."/>
            <person name="Litvintseva A."/>
            <person name="Chen Y."/>
            <person name="Heitman J."/>
            <person name="Sun S."/>
            <person name="Springer D."/>
            <person name="Dromer F."/>
            <person name="Young S.K."/>
            <person name="Zeng Q."/>
            <person name="Gargeya S."/>
            <person name="Fitzgerald M."/>
            <person name="Abouelleil A."/>
            <person name="Alvarado L."/>
            <person name="Berlin A.M."/>
            <person name="Chapman S.B."/>
            <person name="Dewar J."/>
            <person name="Goldberg J."/>
            <person name="Griggs A."/>
            <person name="Gujja S."/>
            <person name="Hansen M."/>
            <person name="Howarth C."/>
            <person name="Imamovic A."/>
            <person name="Larimer J."/>
            <person name="McCowan C."/>
            <person name="Murphy C."/>
            <person name="Pearson M."/>
            <person name="Priest M."/>
            <person name="Roberts A."/>
            <person name="Saif S."/>
            <person name="Shea T."/>
            <person name="Sykes S."/>
            <person name="Wortman J."/>
            <person name="Nusbaum C."/>
            <person name="Birren B."/>
        </authorList>
    </citation>
    <scope>NUCLEOTIDE SEQUENCE [LARGE SCALE GENOMIC DNA]</scope>
    <source>
        <strain evidence="12 13">BCC8398</strain>
    </source>
</reference>
<dbReference type="InterPro" id="IPR001781">
    <property type="entry name" value="Znf_LIM"/>
</dbReference>
<feature type="compositionally biased region" description="Pro residues" evidence="10">
    <location>
        <begin position="284"/>
        <end position="294"/>
    </location>
</feature>
<keyword evidence="8 9" id="KW-0440">LIM domain</keyword>
<feature type="compositionally biased region" description="Low complexity" evidence="10">
    <location>
        <begin position="196"/>
        <end position="258"/>
    </location>
</feature>
<dbReference type="GO" id="GO:0005634">
    <property type="term" value="C:nucleus"/>
    <property type="evidence" value="ECO:0007669"/>
    <property type="project" value="TreeGrafter"/>
</dbReference>
<dbReference type="AlphaFoldDB" id="A0A1B9GU13"/>
<feature type="compositionally biased region" description="Polar residues" evidence="10">
    <location>
        <begin position="748"/>
        <end position="761"/>
    </location>
</feature>
<comment type="subcellular location">
    <subcellularLocation>
        <location evidence="1">Cell junction</location>
    </subcellularLocation>
    <subcellularLocation>
        <location evidence="2">Cytoplasm</location>
    </subcellularLocation>
</comment>
<feature type="domain" description="LIM zinc-binding" evidence="11">
    <location>
        <begin position="654"/>
        <end position="713"/>
    </location>
</feature>
<feature type="compositionally biased region" description="Pro residues" evidence="10">
    <location>
        <begin position="312"/>
        <end position="322"/>
    </location>
</feature>
<dbReference type="GO" id="GO:0005737">
    <property type="term" value="C:cytoplasm"/>
    <property type="evidence" value="ECO:0007669"/>
    <property type="project" value="UniProtKB-SubCell"/>
</dbReference>
<feature type="compositionally biased region" description="Polar residues" evidence="10">
    <location>
        <begin position="575"/>
        <end position="585"/>
    </location>
</feature>
<feature type="region of interest" description="Disordered" evidence="10">
    <location>
        <begin position="194"/>
        <end position="357"/>
    </location>
</feature>
<keyword evidence="6 9" id="KW-0862">Zinc</keyword>
<feature type="compositionally biased region" description="Low complexity" evidence="10">
    <location>
        <begin position="19"/>
        <end position="42"/>
    </location>
</feature>
<keyword evidence="5" id="KW-0677">Repeat</keyword>
<feature type="compositionally biased region" description="Polar residues" evidence="10">
    <location>
        <begin position="1"/>
        <end position="10"/>
    </location>
</feature>
<dbReference type="Pfam" id="PF00412">
    <property type="entry name" value="LIM"/>
    <property type="match status" value="2"/>
</dbReference>